<evidence type="ECO:0000313" key="2">
    <source>
        <dbReference type="EMBL" id="TXE18804.1"/>
    </source>
</evidence>
<dbReference type="RefSeq" id="WP_028872498.1">
    <property type="nucleotide sequence ID" value="NZ_VOSB01000006.1"/>
</dbReference>
<keyword evidence="1" id="KW-1133">Transmembrane helix</keyword>
<dbReference type="Proteomes" id="UP000321938">
    <property type="component" value="Unassembled WGS sequence"/>
</dbReference>
<dbReference type="EMBL" id="VOSB01000006">
    <property type="protein sequence ID" value="TXE18804.1"/>
    <property type="molecule type" value="Genomic_DNA"/>
</dbReference>
<sequence>MIKFFRHIRQRYISEGKTTKYFKYAIGEIILVVIGILIALNINNWNENRKTKAHQLASMKEIIENLNYDILRCENNIKTNTFIVQGLDSLRASISNTIDGKDETANIYYYSFKYATDYSKAVLNKSAYDELINSGSVKGIANRALVQELSDYYERIAFTVPEFNPKRAFENLQTIRKKIISFKAFDGYIQSYDAMNSDTFSVDYDFGAIQKMEHLQLLQPQVLTLTDYYNEIAQCTIDLKTYMFYMSWAKGNAKSLIVDIQKEYDLTTTN</sequence>
<keyword evidence="1" id="KW-0812">Transmembrane</keyword>
<feature type="transmembrane region" description="Helical" evidence="1">
    <location>
        <begin position="21"/>
        <end position="42"/>
    </location>
</feature>
<protein>
    <submittedName>
        <fullName evidence="2">Uncharacterized protein</fullName>
    </submittedName>
</protein>
<name>A0A5C7BAE7_9FLAO</name>
<proteinExistence type="predicted"/>
<comment type="caution">
    <text evidence="2">The sequence shown here is derived from an EMBL/GenBank/DDBJ whole genome shotgun (WGS) entry which is preliminary data.</text>
</comment>
<evidence type="ECO:0000313" key="3">
    <source>
        <dbReference type="Proteomes" id="UP000321938"/>
    </source>
</evidence>
<reference evidence="2 3" key="1">
    <citation type="submission" date="2019-08" db="EMBL/GenBank/DDBJ databases">
        <title>Genome of Psychroserpens burtonensis ACAM 167.</title>
        <authorList>
            <person name="Bowman J.P."/>
        </authorList>
    </citation>
    <scope>NUCLEOTIDE SEQUENCE [LARGE SCALE GENOMIC DNA]</scope>
    <source>
        <strain evidence="2 3">ACAM 167</strain>
    </source>
</reference>
<keyword evidence="1" id="KW-0472">Membrane</keyword>
<dbReference type="Pfam" id="PF19578">
    <property type="entry name" value="DUF6090"/>
    <property type="match status" value="1"/>
</dbReference>
<dbReference type="STRING" id="1123037.GCA_000425305_02757"/>
<accession>A0A5C7BAE7</accession>
<evidence type="ECO:0000256" key="1">
    <source>
        <dbReference type="SAM" id="Phobius"/>
    </source>
</evidence>
<organism evidence="2 3">
    <name type="scientific">Psychroserpens burtonensis</name>
    <dbReference type="NCBI Taxonomy" id="49278"/>
    <lineage>
        <taxon>Bacteria</taxon>
        <taxon>Pseudomonadati</taxon>
        <taxon>Bacteroidota</taxon>
        <taxon>Flavobacteriia</taxon>
        <taxon>Flavobacteriales</taxon>
        <taxon>Flavobacteriaceae</taxon>
        <taxon>Psychroserpens</taxon>
    </lineage>
</organism>
<dbReference type="InterPro" id="IPR045749">
    <property type="entry name" value="DUF6090"/>
</dbReference>
<dbReference type="OrthoDB" id="1414794at2"/>
<keyword evidence="3" id="KW-1185">Reference proteome</keyword>
<gene>
    <name evidence="2" type="ORF">ES692_04960</name>
</gene>
<dbReference type="AlphaFoldDB" id="A0A5C7BAE7"/>